<sequence>MRIVLPQYIKNTEEDNSQIPVCTKRNRTLSAKVSIDLNTTGYVGNKDTHVTCSFFLEKDEQIYGVQIMAKNITEEFDSIKPIAMFLAKKGAKLYKTGHHLSGRVTLTNITTTSTNATMTFDELQCEDEKDYICRLYCIDMNGDIFYVSSEATRIIVQAFPSMPDVISSFIVSSIITDTQTNITSNILRGSNKSSTRTDQNSNTSFSTLTSLREGLTFMKSLLEGDTLMFTCTGNIGKPPEEIRSRCTFKGTTNLTLQISADDAEAKIRCFEESQANVPGMYLETEQLDVHFQIKHVNVNKQPNKEQYDGKTNQINLTCSAIGNPEPEYIWFKQDNRRNILSRTNTYVIEDVNRNNSGIYTCEAFNIINNAIYRNSFSVAIDIGNFTFACLCAFRFIFSEAKIVHSNDRENISEDNDYAEIERISYYECNPHNDKIETSNQPITEEEIVLENIHTTTCTSCSESDIPLSHLYENTYMFNTNEIHKVADNHETISDHQNGLGNCQIGVNNTFDSNNYESDTLYVNQYVNTASLRVPNVYEDLNQTTVETQQKYESPQIEGNTNCTE</sequence>
<dbReference type="EMBL" id="CAJPWZ010001062">
    <property type="protein sequence ID" value="CAG2206805.1"/>
    <property type="molecule type" value="Genomic_DNA"/>
</dbReference>
<proteinExistence type="predicted"/>
<keyword evidence="3" id="KW-1185">Reference proteome</keyword>
<dbReference type="InterPro" id="IPR036179">
    <property type="entry name" value="Ig-like_dom_sf"/>
</dbReference>
<dbReference type="PANTHER" id="PTHR45889">
    <property type="entry name" value="IG-LIKE DOMAIN-CONTAINING PROTEIN"/>
    <property type="match status" value="1"/>
</dbReference>
<dbReference type="Gene3D" id="2.60.40.10">
    <property type="entry name" value="Immunoglobulins"/>
    <property type="match status" value="1"/>
</dbReference>
<dbReference type="PANTHER" id="PTHR45889:SF8">
    <property type="entry name" value="IG-LIKE DOMAIN-CONTAINING PROTEIN"/>
    <property type="match status" value="1"/>
</dbReference>
<protein>
    <recommendedName>
        <fullName evidence="1">Ig-like domain-containing protein</fullName>
    </recommendedName>
</protein>
<dbReference type="AlphaFoldDB" id="A0A8S3RF84"/>
<dbReference type="InterPro" id="IPR003598">
    <property type="entry name" value="Ig_sub2"/>
</dbReference>
<dbReference type="Pfam" id="PF13927">
    <property type="entry name" value="Ig_3"/>
    <property type="match status" value="1"/>
</dbReference>
<dbReference type="SMART" id="SM00408">
    <property type="entry name" value="IGc2"/>
    <property type="match status" value="1"/>
</dbReference>
<feature type="domain" description="Ig-like" evidence="1">
    <location>
        <begin position="278"/>
        <end position="379"/>
    </location>
</feature>
<dbReference type="InterPro" id="IPR007110">
    <property type="entry name" value="Ig-like_dom"/>
</dbReference>
<dbReference type="PROSITE" id="PS50835">
    <property type="entry name" value="IG_LIKE"/>
    <property type="match status" value="1"/>
</dbReference>
<dbReference type="OrthoDB" id="6158624at2759"/>
<dbReference type="CDD" id="cd00096">
    <property type="entry name" value="Ig"/>
    <property type="match status" value="1"/>
</dbReference>
<accession>A0A8S3RF84</accession>
<dbReference type="InterPro" id="IPR013783">
    <property type="entry name" value="Ig-like_fold"/>
</dbReference>
<evidence type="ECO:0000313" key="2">
    <source>
        <dbReference type="EMBL" id="CAG2206805.1"/>
    </source>
</evidence>
<evidence type="ECO:0000313" key="3">
    <source>
        <dbReference type="Proteomes" id="UP000683360"/>
    </source>
</evidence>
<dbReference type="SUPFAM" id="SSF48726">
    <property type="entry name" value="Immunoglobulin"/>
    <property type="match status" value="1"/>
</dbReference>
<reference evidence="2" key="1">
    <citation type="submission" date="2021-03" db="EMBL/GenBank/DDBJ databases">
        <authorList>
            <person name="Bekaert M."/>
        </authorList>
    </citation>
    <scope>NUCLEOTIDE SEQUENCE</scope>
</reference>
<evidence type="ECO:0000259" key="1">
    <source>
        <dbReference type="PROSITE" id="PS50835"/>
    </source>
</evidence>
<gene>
    <name evidence="2" type="ORF">MEDL_21103</name>
</gene>
<organism evidence="2 3">
    <name type="scientific">Mytilus edulis</name>
    <name type="common">Blue mussel</name>
    <dbReference type="NCBI Taxonomy" id="6550"/>
    <lineage>
        <taxon>Eukaryota</taxon>
        <taxon>Metazoa</taxon>
        <taxon>Spiralia</taxon>
        <taxon>Lophotrochozoa</taxon>
        <taxon>Mollusca</taxon>
        <taxon>Bivalvia</taxon>
        <taxon>Autobranchia</taxon>
        <taxon>Pteriomorphia</taxon>
        <taxon>Mytilida</taxon>
        <taxon>Mytiloidea</taxon>
        <taxon>Mytilidae</taxon>
        <taxon>Mytilinae</taxon>
        <taxon>Mytilus</taxon>
    </lineage>
</organism>
<comment type="caution">
    <text evidence="2">The sequence shown here is derived from an EMBL/GenBank/DDBJ whole genome shotgun (WGS) entry which is preliminary data.</text>
</comment>
<name>A0A8S3RF84_MYTED</name>
<dbReference type="Proteomes" id="UP000683360">
    <property type="component" value="Unassembled WGS sequence"/>
</dbReference>